<evidence type="ECO:0000256" key="2">
    <source>
        <dbReference type="SAM" id="Phobius"/>
    </source>
</evidence>
<keyword evidence="2" id="KW-1133">Transmembrane helix</keyword>
<dbReference type="SUPFAM" id="SSF54427">
    <property type="entry name" value="NTF2-like"/>
    <property type="match status" value="1"/>
</dbReference>
<feature type="transmembrane region" description="Helical" evidence="2">
    <location>
        <begin position="36"/>
        <end position="55"/>
    </location>
</feature>
<dbReference type="Pfam" id="PF14534">
    <property type="entry name" value="DUF4440"/>
    <property type="match status" value="1"/>
</dbReference>
<feature type="region of interest" description="Disordered" evidence="1">
    <location>
        <begin position="1"/>
        <end position="31"/>
    </location>
</feature>
<comment type="caution">
    <text evidence="4">The sequence shown here is derived from an EMBL/GenBank/DDBJ whole genome shotgun (WGS) entry which is preliminary data.</text>
</comment>
<feature type="compositionally biased region" description="Polar residues" evidence="1">
    <location>
        <begin position="10"/>
        <end position="26"/>
    </location>
</feature>
<protein>
    <submittedName>
        <fullName evidence="4">SgcJ/EcaC family oxidoreductase</fullName>
    </submittedName>
</protein>
<reference evidence="4 5" key="1">
    <citation type="submission" date="2021-01" db="EMBL/GenBank/DDBJ databases">
        <title>WGS of actinomycetes isolated from Thailand.</title>
        <authorList>
            <person name="Thawai C."/>
        </authorList>
    </citation>
    <scope>NUCLEOTIDE SEQUENCE [LARGE SCALE GENOMIC DNA]</scope>
    <source>
        <strain evidence="4 5">CA1R205</strain>
    </source>
</reference>
<keyword evidence="2" id="KW-0812">Transmembrane</keyword>
<gene>
    <name evidence="4" type="ORF">JK363_05350</name>
</gene>
<name>A0ABS1N7V1_9ACTN</name>
<accession>A0ABS1N7V1</accession>
<dbReference type="Proteomes" id="UP000634229">
    <property type="component" value="Unassembled WGS sequence"/>
</dbReference>
<dbReference type="NCBIfam" id="TIGR02246">
    <property type="entry name" value="SgcJ/EcaC family oxidoreductase"/>
    <property type="match status" value="1"/>
</dbReference>
<organism evidence="4 5">
    <name type="scientific">Streptomyces coffeae</name>
    <dbReference type="NCBI Taxonomy" id="621382"/>
    <lineage>
        <taxon>Bacteria</taxon>
        <taxon>Bacillati</taxon>
        <taxon>Actinomycetota</taxon>
        <taxon>Actinomycetes</taxon>
        <taxon>Kitasatosporales</taxon>
        <taxon>Streptomycetaceae</taxon>
        <taxon>Streptomyces</taxon>
    </lineage>
</organism>
<sequence>MATIHAPAETSETSSNTPTGTDTAQPRNRRRTVKRALGVTALTLGAAVAGGYFWLDSTADVKAAGNPDCATVTPTGTPAGGQAEAHRAVCATLSAMTDAWGRGDGAAYGACFTPDATDVTFVGTVYRGADDIGRAHQALFDSFLKGTRLHLEVIETRFLTPDAAIVVTRGEVAKKPPKRLGKRATYTLVRDADGTWRIAAVQKTKHNRLMEAISFMFQPRTAPAE</sequence>
<dbReference type="EMBL" id="JAERRF010000003">
    <property type="protein sequence ID" value="MBL1096098.1"/>
    <property type="molecule type" value="Genomic_DNA"/>
</dbReference>
<dbReference type="InterPro" id="IPR011944">
    <property type="entry name" value="Steroid_delta5-4_isomerase"/>
</dbReference>
<evidence type="ECO:0000313" key="4">
    <source>
        <dbReference type="EMBL" id="MBL1096098.1"/>
    </source>
</evidence>
<evidence type="ECO:0000313" key="5">
    <source>
        <dbReference type="Proteomes" id="UP000634229"/>
    </source>
</evidence>
<dbReference type="Gene3D" id="3.10.450.50">
    <property type="match status" value="1"/>
</dbReference>
<dbReference type="InterPro" id="IPR032710">
    <property type="entry name" value="NTF2-like_dom_sf"/>
</dbReference>
<dbReference type="InterPro" id="IPR027843">
    <property type="entry name" value="DUF4440"/>
</dbReference>
<feature type="domain" description="DUF4440" evidence="3">
    <location>
        <begin position="91"/>
        <end position="198"/>
    </location>
</feature>
<evidence type="ECO:0000259" key="3">
    <source>
        <dbReference type="Pfam" id="PF14534"/>
    </source>
</evidence>
<proteinExistence type="predicted"/>
<evidence type="ECO:0000256" key="1">
    <source>
        <dbReference type="SAM" id="MobiDB-lite"/>
    </source>
</evidence>
<keyword evidence="5" id="KW-1185">Reference proteome</keyword>
<keyword evidence="2" id="KW-0472">Membrane</keyword>
<dbReference type="RefSeq" id="WP_201871947.1">
    <property type="nucleotide sequence ID" value="NZ_JAERRF010000003.1"/>
</dbReference>